<proteinExistence type="predicted"/>
<dbReference type="RefSeq" id="XP_033233520.1">
    <property type="nucleotide sequence ID" value="XM_033377629.1"/>
</dbReference>
<dbReference type="PANTHER" id="PTHR20898">
    <property type="entry name" value="DAEDALUS ON 3-RELATED-RELATED"/>
    <property type="match status" value="1"/>
</dbReference>
<dbReference type="PANTHER" id="PTHR20898:SF0">
    <property type="entry name" value="DAEDALUS ON 3-RELATED"/>
    <property type="match status" value="1"/>
</dbReference>
<keyword evidence="1" id="KW-0732">Signal</keyword>
<dbReference type="KEGG" id="dpo:117183537"/>
<dbReference type="Pfam" id="PF06477">
    <property type="entry name" value="DUF1091"/>
    <property type="match status" value="1"/>
</dbReference>
<keyword evidence="2" id="KW-1185">Reference proteome</keyword>
<organism evidence="2 3">
    <name type="scientific">Drosophila pseudoobscura pseudoobscura</name>
    <name type="common">Fruit fly</name>
    <dbReference type="NCBI Taxonomy" id="46245"/>
    <lineage>
        <taxon>Eukaryota</taxon>
        <taxon>Metazoa</taxon>
        <taxon>Ecdysozoa</taxon>
        <taxon>Arthropoda</taxon>
        <taxon>Hexapoda</taxon>
        <taxon>Insecta</taxon>
        <taxon>Pterygota</taxon>
        <taxon>Neoptera</taxon>
        <taxon>Endopterygota</taxon>
        <taxon>Diptera</taxon>
        <taxon>Brachycera</taxon>
        <taxon>Muscomorpha</taxon>
        <taxon>Ephydroidea</taxon>
        <taxon>Drosophilidae</taxon>
        <taxon>Drosophila</taxon>
        <taxon>Sophophora</taxon>
    </lineage>
</organism>
<name>A0A6I8VR24_DROPS</name>
<evidence type="ECO:0000256" key="1">
    <source>
        <dbReference type="SAM" id="SignalP"/>
    </source>
</evidence>
<evidence type="ECO:0000313" key="2">
    <source>
        <dbReference type="Proteomes" id="UP000001819"/>
    </source>
</evidence>
<protein>
    <recommendedName>
        <fullName evidence="4">MD-2-related lipid-recognition domain-containing protein</fullName>
    </recommendedName>
</protein>
<accession>A0A6I8VR24</accession>
<feature type="signal peptide" evidence="1">
    <location>
        <begin position="1"/>
        <end position="26"/>
    </location>
</feature>
<dbReference type="InParanoid" id="A0A6I8VR24"/>
<evidence type="ECO:0000313" key="3">
    <source>
        <dbReference type="RefSeq" id="XP_033233520.1"/>
    </source>
</evidence>
<evidence type="ECO:0008006" key="4">
    <source>
        <dbReference type="Google" id="ProtNLM"/>
    </source>
</evidence>
<reference evidence="3" key="2">
    <citation type="submission" date="2025-08" db="UniProtKB">
        <authorList>
            <consortium name="RefSeq"/>
        </authorList>
    </citation>
    <scope>IDENTIFICATION</scope>
    <source>
        <strain evidence="3">MV-25-SWS-2005</strain>
        <tissue evidence="3">Whole body</tissue>
    </source>
</reference>
<dbReference type="InterPro" id="IPR010512">
    <property type="entry name" value="DUF1091"/>
</dbReference>
<dbReference type="Proteomes" id="UP000001819">
    <property type="component" value="Chromosome 3"/>
</dbReference>
<feature type="chain" id="PRO_5026064354" description="MD-2-related lipid-recognition domain-containing protein" evidence="1">
    <location>
        <begin position="27"/>
        <end position="182"/>
    </location>
</feature>
<reference evidence="2" key="1">
    <citation type="submission" date="2024-06" db="UniProtKB">
        <authorList>
            <consortium name="RefSeq"/>
        </authorList>
    </citation>
    <scope>NUCLEOTIDE SEQUENCE [LARGE SCALE GENOMIC DNA]</scope>
    <source>
        <strain evidence="2">MV2-25</strain>
    </source>
</reference>
<dbReference type="SMART" id="SM00697">
    <property type="entry name" value="DM8"/>
    <property type="match status" value="1"/>
</dbReference>
<dbReference type="AlphaFoldDB" id="A0A6I8VR24"/>
<sequence>MYVMSSTPNVLVYLLVMSYCVVKIACRVEFTNIKCNSEDKEFSDFEYCYLKSVNRSYKYLSLKVNLFQVPVTKFSTKFGLYKRFSGYKPFLYNFTVNGCNFLKRPKSFPVVSYFYEIFKDYSNMNHSCPYDHDIIVDKLTIERINNRFSKTLTFPEGDYMFEFHFLAYGINRAVVKVYFTLS</sequence>
<gene>
    <name evidence="3" type="primary">LOC117183537</name>
</gene>